<dbReference type="InterPro" id="IPR043502">
    <property type="entry name" value="DNA/RNA_pol_sf"/>
</dbReference>
<dbReference type="GO" id="GO:0003968">
    <property type="term" value="F:RNA-directed RNA polymerase activity"/>
    <property type="evidence" value="ECO:0007669"/>
    <property type="project" value="UniProtKB-KW"/>
</dbReference>
<feature type="region of interest" description="Disordered" evidence="6">
    <location>
        <begin position="37"/>
        <end position="56"/>
    </location>
</feature>
<feature type="compositionally biased region" description="Low complexity" evidence="6">
    <location>
        <begin position="37"/>
        <end position="48"/>
    </location>
</feature>
<sequence>MTTKEARLAALEDPGSETFRSMYAAFAGMMKKKVQVRSEVSSESSAGESDNRETVRLDSSLPYGHLEYLRREFGYNYDSRPQGEPYAAPFAEAYAKSATRSLLEQKGWKGEELLHVNGDVRQLVVRKGGAGKVVRSFADVSRLRRFAMEDKFVERSCKSKIEHMQRQARDLLSQMREGEGETYSSAGTATRLEADTVVFDGLRWQGNAKTVVQYLATTGASRAKGWFFYTPALLSQETGEFCGGRFSFFVDKVLGLVVFHEKKRGARGDNAPIAVHRISDYFSLFSRRPTIVGGAAGIVELQGKGEGRMQWVMTAVSPDDASEITVEDKVPLWNLDDASDYLLIRMFVHEGTGCYANEPMVLRDKESVFSKSVASLVASKEGVTVERARKVRAMYRDQVMLPNGGVVLPPTANGLVEEYLARAVYRRAFFAKMSMVAADKAADISGTINSEISASFARGLCVLMWGSGLALQAALQRPFDEILLAGADRTWDIDVVQESDRMWLKDCWMKVADSSRGAERDGPLVTTPSDDVDKLVLGFFSDSSVQPEQAAMGQEREEASRKIAEAVGASGDNFAYRLVEPKLDIHRPILQEATYETFDVETMKEEFDEEFPGLSEVDMSVRTHLWAESERSVDALAPLIKVQNTLEPVGVMRQLDTGFNVGVSGPRAHSKVEVLHAFGSRVAGAPSYQWPVHLEEQLEQRFENFARVCFKDGWREYVAKKIDDGYMFPTEEDIRRTVAKMSPSNVKRVENEQFSFPDLQMDKLRAMFKRAPKDRQDLGVAFEHKPNQTIIYQDSKITNAFFSTALGKFHDLLDDVLRPGFMINPRVDKSVVEYKWNSVRHTCVPGVGERVQDVDADISQCDKSQGAENLAMYTLFLNKFGFGAFNEFWSLSSGQKDASDVKSSVMVRFYNQVVSGLFKTISENSVIVGVAVITSLGCKRDEIRRMAVSGDDFVATLVLDREIGASTVESRLATNFNFDVKLTMDASVVYWCGRLGVEVEGYTYFVKDPGRVRSSFFKPQSTAYDAEEAWESFLDDTAAYDYEELVTGVAIAYQKRMGSVYPPIGTTRAISALRRNKKAFVGRFKGVKVIE</sequence>
<reference evidence="8" key="1">
    <citation type="submission" date="2019-10" db="EMBL/GenBank/DDBJ databases">
        <title>The miscellaneous mycovirome associated to the plant pathogenic fungus Erysiphe necator.</title>
        <authorList>
            <person name="Rodriguez-Romero J."/>
            <person name="Chiapello M."/>
            <person name="Cordoba L."/>
            <person name="Turina M."/>
            <person name="Ayllon M.A."/>
        </authorList>
    </citation>
    <scope>NUCLEOTIDE SEQUENCE</scope>
    <source>
        <strain evidence="8">PMS14_DN4734</strain>
    </source>
</reference>
<dbReference type="GO" id="GO:0006351">
    <property type="term" value="P:DNA-templated transcription"/>
    <property type="evidence" value="ECO:0007669"/>
    <property type="project" value="InterPro"/>
</dbReference>
<dbReference type="InterPro" id="IPR007094">
    <property type="entry name" value="RNA-dir_pol_PSvirus"/>
</dbReference>
<evidence type="ECO:0000313" key="8">
    <source>
        <dbReference type="EMBL" id="QKS69534.1"/>
    </source>
</evidence>
<evidence type="ECO:0000256" key="3">
    <source>
        <dbReference type="ARBA" id="ARBA00022679"/>
    </source>
</evidence>
<dbReference type="GO" id="GO:0039694">
    <property type="term" value="P:viral RNA genome replication"/>
    <property type="evidence" value="ECO:0007669"/>
    <property type="project" value="InterPro"/>
</dbReference>
<feature type="domain" description="RdRp catalytic" evidence="7">
    <location>
        <begin position="851"/>
        <end position="965"/>
    </location>
</feature>
<dbReference type="Pfam" id="PF00978">
    <property type="entry name" value="RdRP_2"/>
    <property type="match status" value="1"/>
</dbReference>
<keyword evidence="2 8" id="KW-0696">RNA-directed RNA polymerase</keyword>
<keyword evidence="4" id="KW-0548">Nucleotidyltransferase</keyword>
<dbReference type="PROSITE" id="PS50507">
    <property type="entry name" value="RDRP_SSRNA_POS"/>
    <property type="match status" value="1"/>
</dbReference>
<evidence type="ECO:0000256" key="4">
    <source>
        <dbReference type="ARBA" id="ARBA00022695"/>
    </source>
</evidence>
<dbReference type="GO" id="GO:0003723">
    <property type="term" value="F:RNA binding"/>
    <property type="evidence" value="ECO:0007669"/>
    <property type="project" value="InterPro"/>
</dbReference>
<name>A0A8E4MGB2_9VIRU</name>
<evidence type="ECO:0000256" key="2">
    <source>
        <dbReference type="ARBA" id="ARBA00022484"/>
    </source>
</evidence>
<keyword evidence="5" id="KW-0693">Viral RNA replication</keyword>
<organism evidence="8">
    <name type="scientific">Erysiphe necator associated tobamo-like virus 2</name>
    <dbReference type="NCBI Taxonomy" id="2744813"/>
    <lineage>
        <taxon>Viruses</taxon>
        <taxon>Riboviria</taxon>
        <taxon>Orthornavirae</taxon>
        <taxon>Kitrinoviricota</taxon>
        <taxon>Alsuviricetes</taxon>
        <taxon>Martellivirales</taxon>
        <taxon>Virgaviridae</taxon>
        <taxon>Tobamovirus</taxon>
    </lineage>
</organism>
<dbReference type="InterPro" id="IPR001788">
    <property type="entry name" value="RNA-dep_RNA_pol_alsuvir"/>
</dbReference>
<protein>
    <recommendedName>
        <fullName evidence="1">Replicase large subunit</fullName>
    </recommendedName>
</protein>
<evidence type="ECO:0000256" key="6">
    <source>
        <dbReference type="SAM" id="MobiDB-lite"/>
    </source>
</evidence>
<dbReference type="EMBL" id="MN630179">
    <property type="protein sequence ID" value="QKS69534.1"/>
    <property type="molecule type" value="Genomic_RNA"/>
</dbReference>
<proteinExistence type="predicted"/>
<accession>A0A8E4MGB2</accession>
<keyword evidence="3" id="KW-0808">Transferase</keyword>
<evidence type="ECO:0000256" key="5">
    <source>
        <dbReference type="ARBA" id="ARBA00022953"/>
    </source>
</evidence>
<evidence type="ECO:0000259" key="7">
    <source>
        <dbReference type="PROSITE" id="PS50507"/>
    </source>
</evidence>
<evidence type="ECO:0000256" key="1">
    <source>
        <dbReference type="ARBA" id="ARBA00013540"/>
    </source>
</evidence>
<dbReference type="SUPFAM" id="SSF56672">
    <property type="entry name" value="DNA/RNA polymerases"/>
    <property type="match status" value="1"/>
</dbReference>